<proteinExistence type="predicted"/>
<reference evidence="1" key="1">
    <citation type="submission" date="2022-07" db="EMBL/GenBank/DDBJ databases">
        <title>Phylogenomic reconstructions and comparative analyses of Kickxellomycotina fungi.</title>
        <authorList>
            <person name="Reynolds N.K."/>
            <person name="Stajich J.E."/>
            <person name="Barry K."/>
            <person name="Grigoriev I.V."/>
            <person name="Crous P."/>
            <person name="Smith M.E."/>
        </authorList>
    </citation>
    <scope>NUCLEOTIDE SEQUENCE</scope>
    <source>
        <strain evidence="1">BCRC 34381</strain>
    </source>
</reference>
<evidence type="ECO:0000313" key="2">
    <source>
        <dbReference type="Proteomes" id="UP001143981"/>
    </source>
</evidence>
<accession>A0A9W7YHN7</accession>
<gene>
    <name evidence="1" type="ORF">LPJ61_000144</name>
</gene>
<organism evidence="1 2">
    <name type="scientific">Coemansia biformis</name>
    <dbReference type="NCBI Taxonomy" id="1286918"/>
    <lineage>
        <taxon>Eukaryota</taxon>
        <taxon>Fungi</taxon>
        <taxon>Fungi incertae sedis</taxon>
        <taxon>Zoopagomycota</taxon>
        <taxon>Kickxellomycotina</taxon>
        <taxon>Kickxellomycetes</taxon>
        <taxon>Kickxellales</taxon>
        <taxon>Kickxellaceae</taxon>
        <taxon>Coemansia</taxon>
    </lineage>
</organism>
<comment type="caution">
    <text evidence="1">The sequence shown here is derived from an EMBL/GenBank/DDBJ whole genome shotgun (WGS) entry which is preliminary data.</text>
</comment>
<sequence>MKLDTLVLSYIADIDRELVVLQGISAQITRARQPLSPTLGPRRRRKSGLEMMPKYISRPGAPAALKTHVDSWGATQYDTTTRPRINSRDGGSMSPSIPLHLLLPRSPTNLTSPLPLQRTASAPGHGMVSPPMSPGAASTSSRFSDAHIEYIGRDCVIHNGAQMVDIAMEYAAQRAAPRMVNIPHGA</sequence>
<dbReference type="EMBL" id="JANBOI010000002">
    <property type="protein sequence ID" value="KAJ1736185.1"/>
    <property type="molecule type" value="Genomic_DNA"/>
</dbReference>
<protein>
    <submittedName>
        <fullName evidence="1">Uncharacterized protein</fullName>
    </submittedName>
</protein>
<dbReference type="AlphaFoldDB" id="A0A9W7YHN7"/>
<dbReference type="OrthoDB" id="5584312at2759"/>
<keyword evidence="2" id="KW-1185">Reference proteome</keyword>
<evidence type="ECO:0000313" key="1">
    <source>
        <dbReference type="EMBL" id="KAJ1736185.1"/>
    </source>
</evidence>
<dbReference type="Proteomes" id="UP001143981">
    <property type="component" value="Unassembled WGS sequence"/>
</dbReference>
<name>A0A9W7YHN7_9FUNG</name>